<dbReference type="PROSITE" id="PS51203">
    <property type="entry name" value="CS"/>
    <property type="match status" value="1"/>
</dbReference>
<dbReference type="SUPFAM" id="SSF49764">
    <property type="entry name" value="HSP20-like chaperones"/>
    <property type="match status" value="1"/>
</dbReference>
<dbReference type="InterPro" id="IPR007052">
    <property type="entry name" value="CS_dom"/>
</dbReference>
<evidence type="ECO:0000256" key="3">
    <source>
        <dbReference type="ARBA" id="ARBA00018915"/>
    </source>
</evidence>
<comment type="caution">
    <text evidence="7">The sequence shown here is derived from an EMBL/GenBank/DDBJ whole genome shotgun (WGS) entry which is preliminary data.</text>
</comment>
<dbReference type="InterPro" id="IPR037895">
    <property type="entry name" value="NUDCD1"/>
</dbReference>
<dbReference type="GO" id="GO:0005737">
    <property type="term" value="C:cytoplasm"/>
    <property type="evidence" value="ECO:0007669"/>
    <property type="project" value="UniProtKB-SubCell"/>
</dbReference>
<accession>A0A9P7RS80</accession>
<dbReference type="AlphaFoldDB" id="A0A9P7RS80"/>
<dbReference type="Gene3D" id="2.60.40.790">
    <property type="match status" value="1"/>
</dbReference>
<evidence type="ECO:0000259" key="6">
    <source>
        <dbReference type="PROSITE" id="PS51203"/>
    </source>
</evidence>
<dbReference type="Pfam" id="PF04969">
    <property type="entry name" value="CS"/>
    <property type="match status" value="1"/>
</dbReference>
<comment type="subcellular location">
    <subcellularLocation>
        <location evidence="2">Cytoplasm</location>
    </subcellularLocation>
    <subcellularLocation>
        <location evidence="1">Nucleus</location>
    </subcellularLocation>
</comment>
<evidence type="ECO:0000256" key="2">
    <source>
        <dbReference type="ARBA" id="ARBA00004496"/>
    </source>
</evidence>
<dbReference type="GeneID" id="66081515"/>
<dbReference type="RefSeq" id="XP_043004919.1">
    <property type="nucleotide sequence ID" value="XM_043157552.1"/>
</dbReference>
<dbReference type="KEGG" id="more:E1B28_012440"/>
<keyword evidence="8" id="KW-1185">Reference proteome</keyword>
<reference evidence="7" key="1">
    <citation type="journal article" date="2021" name="Genome Biol. Evol.">
        <title>The assembled and annotated genome of the fairy-ring fungus Marasmius oreades.</title>
        <authorList>
            <person name="Hiltunen M."/>
            <person name="Ament-Velasquez S.L."/>
            <person name="Johannesson H."/>
        </authorList>
    </citation>
    <scope>NUCLEOTIDE SEQUENCE</scope>
    <source>
        <strain evidence="7">03SP1</strain>
    </source>
</reference>
<dbReference type="InterPro" id="IPR008978">
    <property type="entry name" value="HSP20-like_chaperone"/>
</dbReference>
<dbReference type="Proteomes" id="UP001049176">
    <property type="component" value="Chromosome 8"/>
</dbReference>
<evidence type="ECO:0000256" key="4">
    <source>
        <dbReference type="ARBA" id="ARBA00022490"/>
    </source>
</evidence>
<dbReference type="GO" id="GO:0005634">
    <property type="term" value="C:nucleus"/>
    <property type="evidence" value="ECO:0007669"/>
    <property type="project" value="UniProtKB-SubCell"/>
</dbReference>
<dbReference type="EMBL" id="CM032188">
    <property type="protein sequence ID" value="KAG7088448.1"/>
    <property type="molecule type" value="Genomic_DNA"/>
</dbReference>
<gene>
    <name evidence="7" type="ORF">E1B28_012440</name>
</gene>
<feature type="domain" description="CS" evidence="6">
    <location>
        <begin position="289"/>
        <end position="392"/>
    </location>
</feature>
<dbReference type="PANTHER" id="PTHR21664">
    <property type="entry name" value="CHRONIC MYELOGENOUS LEUKEMIA TUMOR ANTIGEN 66"/>
    <property type="match status" value="1"/>
</dbReference>
<keyword evidence="4" id="KW-0963">Cytoplasm</keyword>
<dbReference type="PANTHER" id="PTHR21664:SF1">
    <property type="entry name" value="NUDC DOMAIN-CONTAINING PROTEIN 1"/>
    <property type="match status" value="1"/>
</dbReference>
<dbReference type="OrthoDB" id="428655at2759"/>
<organism evidence="7 8">
    <name type="scientific">Marasmius oreades</name>
    <name type="common">fairy-ring Marasmius</name>
    <dbReference type="NCBI Taxonomy" id="181124"/>
    <lineage>
        <taxon>Eukaryota</taxon>
        <taxon>Fungi</taxon>
        <taxon>Dikarya</taxon>
        <taxon>Basidiomycota</taxon>
        <taxon>Agaricomycotina</taxon>
        <taxon>Agaricomycetes</taxon>
        <taxon>Agaricomycetidae</taxon>
        <taxon>Agaricales</taxon>
        <taxon>Marasmiineae</taxon>
        <taxon>Marasmiaceae</taxon>
        <taxon>Marasmius</taxon>
    </lineage>
</organism>
<evidence type="ECO:0000313" key="7">
    <source>
        <dbReference type="EMBL" id="KAG7088448.1"/>
    </source>
</evidence>
<name>A0A9P7RS80_9AGAR</name>
<evidence type="ECO:0000313" key="8">
    <source>
        <dbReference type="Proteomes" id="UP001049176"/>
    </source>
</evidence>
<evidence type="ECO:0000256" key="5">
    <source>
        <dbReference type="ARBA" id="ARBA00023242"/>
    </source>
</evidence>
<protein>
    <recommendedName>
        <fullName evidence="3">NudC domain-containing protein 1</fullName>
    </recommendedName>
</protein>
<proteinExistence type="predicted"/>
<evidence type="ECO:0000256" key="1">
    <source>
        <dbReference type="ARBA" id="ARBA00004123"/>
    </source>
</evidence>
<dbReference type="CDD" id="cd06467">
    <property type="entry name" value="p23_NUDC_like"/>
    <property type="match status" value="1"/>
</dbReference>
<sequence>MNPFVADRKLLNPKFEGYKLDPLEQDQIISRFPLAQKVSQSTSPSRSVLSFKEVQSRIAHNHLTISPESNRAVYVDEDFNVVSILISDTLVPVFRVVYELPKPVKSNSIDVHPEYPSSVFFSNDILAVSDGHGSMYLLRQNDNGPSQLLGIYQSPFLSPFRIHSGNLHSPDAATILFSSRNCESHDSISQGKKGSSVDFDVWAAKLDISDSERSGKSDNVKAMEILWRRHGDEPPIFVTYDPSSTSFAIIGGSVYREHGDATPYTPAPDEIAPIPRANENLDEEDQSSAKPRPYSWTQSSDSVTVAFPLPSTTQKSQIHVRLASESLSLSIDGVENSDLPVTLPKYSSKSLWDRIQTETSYWTWDREAEHAFGLLSLHLDKQNVGTKWMQVFASAGTTTAAAAEASIEDVEVPETLDPSELWHIRESLEKHTAALRTGEDASGLGLGKGVPSLAEGEMDEELDASVGRRAFLSWFGREDGSRPPWAPAGKENVCQLLSLPVPGEDNTSLSLVVKEGLDGVVYTLRASAEKPKWVHSSTFSALAFVLASKRDVRFTFHSRGTVYALENGSLSRGGNAYIYRSVSRGEKWAKQAILQVLEGSGGTLLGVGALNVDRSKRILLFLEERELVLLKL</sequence>
<keyword evidence="5" id="KW-0539">Nucleus</keyword>